<proteinExistence type="inferred from homology"/>
<evidence type="ECO:0000313" key="5">
    <source>
        <dbReference type="Proteomes" id="UP000694844"/>
    </source>
</evidence>
<dbReference type="PANTHER" id="PTHR12469">
    <property type="entry name" value="PROTEIN EMI5 HOMOLOG, MITOCHONDRIAL"/>
    <property type="match status" value="1"/>
</dbReference>
<organism evidence="5 6">
    <name type="scientific">Crassostrea virginica</name>
    <name type="common">Eastern oyster</name>
    <dbReference type="NCBI Taxonomy" id="6565"/>
    <lineage>
        <taxon>Eukaryota</taxon>
        <taxon>Metazoa</taxon>
        <taxon>Spiralia</taxon>
        <taxon>Lophotrochozoa</taxon>
        <taxon>Mollusca</taxon>
        <taxon>Bivalvia</taxon>
        <taxon>Autobranchia</taxon>
        <taxon>Pteriomorphia</taxon>
        <taxon>Ostreida</taxon>
        <taxon>Ostreoidea</taxon>
        <taxon>Ostreidae</taxon>
        <taxon>Crassostrea</taxon>
    </lineage>
</organism>
<dbReference type="GO" id="GO:0006099">
    <property type="term" value="P:tricarboxylic acid cycle"/>
    <property type="evidence" value="ECO:0007669"/>
    <property type="project" value="TreeGrafter"/>
</dbReference>
<evidence type="ECO:0000313" key="6">
    <source>
        <dbReference type="RefSeq" id="XP_022311245.1"/>
    </source>
</evidence>
<evidence type="ECO:0000256" key="4">
    <source>
        <dbReference type="HAMAP-Rule" id="MF_03057"/>
    </source>
</evidence>
<evidence type="ECO:0000256" key="1">
    <source>
        <dbReference type="ARBA" id="ARBA00004305"/>
    </source>
</evidence>
<comment type="subunit">
    <text evidence="4">Interacts with the flavoprotein subunit within the SDH catalytic dimer.</text>
</comment>
<dbReference type="FunFam" id="1.10.150.250:FF:000002">
    <property type="entry name" value="Succinate dehydrogenase assembly factor 2, mitochondrial"/>
    <property type="match status" value="1"/>
</dbReference>
<dbReference type="PANTHER" id="PTHR12469:SF2">
    <property type="entry name" value="SUCCINATE DEHYDROGENASE ASSEMBLY FACTOR 2, MITOCHONDRIAL"/>
    <property type="match status" value="1"/>
</dbReference>
<dbReference type="InterPro" id="IPR005631">
    <property type="entry name" value="SDH"/>
</dbReference>
<keyword evidence="5" id="KW-1185">Reference proteome</keyword>
<accession>A0A8B8C6L5</accession>
<keyword evidence="2 4" id="KW-0496">Mitochondrion</keyword>
<reference evidence="5" key="1">
    <citation type="submission" date="2024-06" db="UniProtKB">
        <authorList>
            <consortium name="RefSeq"/>
        </authorList>
    </citation>
    <scope>NUCLEOTIDE SEQUENCE [LARGE SCALE GENOMIC DNA]</scope>
</reference>
<protein>
    <recommendedName>
        <fullName evidence="4">Succinate dehydrogenase assembly factor 2, mitochondrial</fullName>
        <shortName evidence="4">SDH assembly factor 2</shortName>
        <shortName evidence="4">SDHAF2</shortName>
    </recommendedName>
</protein>
<evidence type="ECO:0000256" key="2">
    <source>
        <dbReference type="ARBA" id="ARBA00023128"/>
    </source>
</evidence>
<dbReference type="OrthoDB" id="284292at2759"/>
<evidence type="ECO:0000256" key="3">
    <source>
        <dbReference type="ARBA" id="ARBA00023186"/>
    </source>
</evidence>
<dbReference type="InterPro" id="IPR028882">
    <property type="entry name" value="SDHAF2"/>
</dbReference>
<dbReference type="GO" id="GO:0005759">
    <property type="term" value="C:mitochondrial matrix"/>
    <property type="evidence" value="ECO:0007669"/>
    <property type="project" value="UniProtKB-SubCell"/>
</dbReference>
<dbReference type="SUPFAM" id="SSF109910">
    <property type="entry name" value="YgfY-like"/>
    <property type="match status" value="1"/>
</dbReference>
<dbReference type="GO" id="GO:0006121">
    <property type="term" value="P:mitochondrial electron transport, succinate to ubiquinone"/>
    <property type="evidence" value="ECO:0007669"/>
    <property type="project" value="UniProtKB-UniRule"/>
</dbReference>
<dbReference type="GO" id="GO:0034553">
    <property type="term" value="P:mitochondrial respiratory chain complex II assembly"/>
    <property type="evidence" value="ECO:0007669"/>
    <property type="project" value="TreeGrafter"/>
</dbReference>
<sequence length="146" mass="17061">MFGVSQRINLSFTRRIARNFPRLLSSGNDNEQPEFIPVPEYAERPGEELEVRKARLLYQSRKRGMLENGLLLSTFAAKYLKGMTEGQVEQYDKLINKPSNDWEIYYWATGNKPTPEEYQSEIMDLLKEHAKNKEKDCRITQPPLYG</sequence>
<dbReference type="HAMAP" id="MF_03057">
    <property type="entry name" value="SDHAF2"/>
    <property type="match status" value="1"/>
</dbReference>
<name>A0A8B8C6L5_CRAVI</name>
<dbReference type="InterPro" id="IPR036714">
    <property type="entry name" value="SDH_sf"/>
</dbReference>
<keyword evidence="3 4" id="KW-0143">Chaperone</keyword>
<comment type="similarity">
    <text evidence="4">Belongs to the SDHAF2 family.</text>
</comment>
<gene>
    <name evidence="6" type="primary">LOC111116508</name>
</gene>
<dbReference type="KEGG" id="cvn:111116508"/>
<comment type="subcellular location">
    <subcellularLocation>
        <location evidence="1 4">Mitochondrion matrix</location>
    </subcellularLocation>
</comment>
<reference evidence="6" key="2">
    <citation type="submission" date="2025-08" db="UniProtKB">
        <authorList>
            <consortium name="RefSeq"/>
        </authorList>
    </citation>
    <scope>IDENTIFICATION</scope>
    <source>
        <tissue evidence="6">Whole sample</tissue>
    </source>
</reference>
<comment type="function">
    <text evidence="4">Plays an essential role in the assembly of succinate dehydrogenase (SDH), an enzyme complex (also referred to as respiratory complex II) that is a component of both the tricarboxylic acid (TCA) cycle and the mitochondrial electron transport chain, and which couples the oxidation of succinate to fumarate with the reduction of ubiquinone (coenzyme Q) to ubiquinol. Required for flavinylation (covalent attachment of FAD) of the flavoprotein subunit of the SDH catalytic dimer.</text>
</comment>
<dbReference type="AlphaFoldDB" id="A0A8B8C6L5"/>
<dbReference type="GeneID" id="111116508"/>
<dbReference type="Gene3D" id="1.10.150.250">
    <property type="entry name" value="Flavinator of succinate dehydrogenase"/>
    <property type="match status" value="1"/>
</dbReference>
<dbReference type="RefSeq" id="XP_022311245.1">
    <property type="nucleotide sequence ID" value="XM_022455537.1"/>
</dbReference>
<dbReference type="Proteomes" id="UP000694844">
    <property type="component" value="Chromosome 1"/>
</dbReference>
<dbReference type="Pfam" id="PF03937">
    <property type="entry name" value="Sdh5"/>
    <property type="match status" value="1"/>
</dbReference>